<feature type="region of interest" description="Disordered" evidence="1">
    <location>
        <begin position="1"/>
        <end position="22"/>
    </location>
</feature>
<sequence>MQPSQPKPKGERTNGGKSQGQRGQSVRLVYILAGRCDTTRHLNSCTLLLRTWIEDEGGEDVDSDPAHCLNFVSMSGF</sequence>
<accession>A0A179UK64</accession>
<evidence type="ECO:0000313" key="2">
    <source>
        <dbReference type="EMBL" id="OAT06802.1"/>
    </source>
</evidence>
<dbReference type="Proteomes" id="UP000002038">
    <property type="component" value="Unassembled WGS sequence"/>
</dbReference>
<name>A0A179UK64_BLAGS</name>
<dbReference type="RefSeq" id="XP_031577419.1">
    <property type="nucleotide sequence ID" value="XM_031721033.1"/>
</dbReference>
<dbReference type="GeneID" id="8505818"/>
<evidence type="ECO:0000256" key="1">
    <source>
        <dbReference type="SAM" id="MobiDB-lite"/>
    </source>
</evidence>
<dbReference type="EMBL" id="GG657451">
    <property type="protein sequence ID" value="OAT06802.1"/>
    <property type="molecule type" value="Genomic_DNA"/>
</dbReference>
<dbReference type="KEGG" id="bgh:BDBG_02957"/>
<protein>
    <submittedName>
        <fullName evidence="2">Uncharacterized protein</fullName>
    </submittedName>
</protein>
<proteinExistence type="predicted"/>
<organism evidence="2 3">
    <name type="scientific">Blastomyces gilchristii (strain SLH14081)</name>
    <name type="common">Blastomyces dermatitidis</name>
    <dbReference type="NCBI Taxonomy" id="559298"/>
    <lineage>
        <taxon>Eukaryota</taxon>
        <taxon>Fungi</taxon>
        <taxon>Dikarya</taxon>
        <taxon>Ascomycota</taxon>
        <taxon>Pezizomycotina</taxon>
        <taxon>Eurotiomycetes</taxon>
        <taxon>Eurotiomycetidae</taxon>
        <taxon>Onygenales</taxon>
        <taxon>Ajellomycetaceae</taxon>
        <taxon>Blastomyces</taxon>
    </lineage>
</organism>
<keyword evidence="3" id="KW-1185">Reference proteome</keyword>
<gene>
    <name evidence="2" type="ORF">BDBG_02957</name>
</gene>
<dbReference type="VEuPathDB" id="FungiDB:BDBG_02957"/>
<evidence type="ECO:0000313" key="3">
    <source>
        <dbReference type="Proteomes" id="UP000002038"/>
    </source>
</evidence>
<dbReference type="AlphaFoldDB" id="A0A179UK64"/>
<reference evidence="3" key="1">
    <citation type="journal article" date="2015" name="PLoS Genet.">
        <title>The dynamic genome and transcriptome of the human fungal pathogen Blastomyces and close relative Emmonsia.</title>
        <authorList>
            <person name="Munoz J.F."/>
            <person name="Gauthier G.M."/>
            <person name="Desjardins C.A."/>
            <person name="Gallo J.E."/>
            <person name="Holder J."/>
            <person name="Sullivan T.D."/>
            <person name="Marty A.J."/>
            <person name="Carmen J.C."/>
            <person name="Chen Z."/>
            <person name="Ding L."/>
            <person name="Gujja S."/>
            <person name="Magrini V."/>
            <person name="Misas E."/>
            <person name="Mitreva M."/>
            <person name="Priest M."/>
            <person name="Saif S."/>
            <person name="Whiston E.A."/>
            <person name="Young S."/>
            <person name="Zeng Q."/>
            <person name="Goldman W.E."/>
            <person name="Mardis E.R."/>
            <person name="Taylor J.W."/>
            <person name="McEwen J.G."/>
            <person name="Clay O.K."/>
            <person name="Klein B.S."/>
            <person name="Cuomo C.A."/>
        </authorList>
    </citation>
    <scope>NUCLEOTIDE SEQUENCE [LARGE SCALE GENOMIC DNA]</scope>
    <source>
        <strain evidence="3">SLH14081</strain>
    </source>
</reference>